<dbReference type="RefSeq" id="WP_078699106.1">
    <property type="nucleotide sequence ID" value="NZ_LT796768.1"/>
</dbReference>
<reference evidence="3" key="1">
    <citation type="submission" date="2017-02" db="EMBL/GenBank/DDBJ databases">
        <authorList>
            <person name="Varghese N."/>
            <person name="Submissions S."/>
        </authorList>
    </citation>
    <scope>NUCLEOTIDE SEQUENCE [LARGE SCALE GENOMIC DNA]</scope>
    <source>
        <strain evidence="3">9H-4</strain>
    </source>
</reference>
<gene>
    <name evidence="2" type="ORF">SAMN06295964_0972</name>
</gene>
<dbReference type="Proteomes" id="UP000191040">
    <property type="component" value="Chromosome I"/>
</dbReference>
<dbReference type="Gene3D" id="1.20.120.450">
    <property type="entry name" value="dinb family like domain"/>
    <property type="match status" value="1"/>
</dbReference>
<evidence type="ECO:0000259" key="1">
    <source>
        <dbReference type="Pfam" id="PF11716"/>
    </source>
</evidence>
<dbReference type="AlphaFoldDB" id="A0A1T4YV66"/>
<dbReference type="InterPro" id="IPR034660">
    <property type="entry name" value="DinB/YfiT-like"/>
</dbReference>
<sequence>MTFYLDAADRFSATVDATTDWSATSPCADWTAADVVAHVIDSERDFFARHDLDLGERPAGAPAQAWAAHLDAVRPYACDAAVASREFDGFFGRTTIGATLDSFYGFDLVVHGWDLGASNGRPTTFSDGDMDAMDAAFAGFGDHAYDDGVFGRPVDVPDEADRQTKLLARMGRRPRVAA</sequence>
<accession>A0A1T4YV66</accession>
<dbReference type="STRING" id="1736691.SAMN06295964_0972"/>
<organism evidence="2 3">
    <name type="scientific">Aeromicrobium choanae</name>
    <dbReference type="NCBI Taxonomy" id="1736691"/>
    <lineage>
        <taxon>Bacteria</taxon>
        <taxon>Bacillati</taxon>
        <taxon>Actinomycetota</taxon>
        <taxon>Actinomycetes</taxon>
        <taxon>Propionibacteriales</taxon>
        <taxon>Nocardioidaceae</taxon>
        <taxon>Aeromicrobium</taxon>
    </lineage>
</organism>
<name>A0A1T4YV66_9ACTN</name>
<protein>
    <submittedName>
        <fullName evidence="2">TIGR03086 family protein</fullName>
    </submittedName>
</protein>
<dbReference type="OrthoDB" id="5185819at2"/>
<keyword evidence="3" id="KW-1185">Reference proteome</keyword>
<feature type="domain" description="Mycothiol-dependent maleylpyruvate isomerase metal-binding" evidence="1">
    <location>
        <begin position="6"/>
        <end position="115"/>
    </location>
</feature>
<dbReference type="GO" id="GO:0046872">
    <property type="term" value="F:metal ion binding"/>
    <property type="evidence" value="ECO:0007669"/>
    <property type="project" value="InterPro"/>
</dbReference>
<dbReference type="Pfam" id="PF11716">
    <property type="entry name" value="MDMPI_N"/>
    <property type="match status" value="1"/>
</dbReference>
<evidence type="ECO:0000313" key="3">
    <source>
        <dbReference type="Proteomes" id="UP000191040"/>
    </source>
</evidence>
<evidence type="ECO:0000313" key="2">
    <source>
        <dbReference type="EMBL" id="SKB05553.1"/>
    </source>
</evidence>
<dbReference type="SUPFAM" id="SSF109854">
    <property type="entry name" value="DinB/YfiT-like putative metalloenzymes"/>
    <property type="match status" value="1"/>
</dbReference>
<dbReference type="InterPro" id="IPR024344">
    <property type="entry name" value="MDMPI_metal-binding"/>
</dbReference>
<dbReference type="EMBL" id="LT796768">
    <property type="protein sequence ID" value="SKB05553.1"/>
    <property type="molecule type" value="Genomic_DNA"/>
</dbReference>
<proteinExistence type="predicted"/>